<keyword evidence="4" id="KW-1185">Reference proteome</keyword>
<gene>
    <name evidence="5" type="primary">LOC120283941</name>
</gene>
<keyword evidence="3" id="KW-0539">Nucleus</keyword>
<organism evidence="4 5">
    <name type="scientific">Dioscorea cayennensis subsp. rotundata</name>
    <name type="common">White Guinea yam</name>
    <name type="synonym">Dioscorea rotundata</name>
    <dbReference type="NCBI Taxonomy" id="55577"/>
    <lineage>
        <taxon>Eukaryota</taxon>
        <taxon>Viridiplantae</taxon>
        <taxon>Streptophyta</taxon>
        <taxon>Embryophyta</taxon>
        <taxon>Tracheophyta</taxon>
        <taxon>Spermatophyta</taxon>
        <taxon>Magnoliopsida</taxon>
        <taxon>Liliopsida</taxon>
        <taxon>Dioscoreales</taxon>
        <taxon>Dioscoreaceae</taxon>
        <taxon>Dioscorea</taxon>
    </lineage>
</organism>
<dbReference type="GO" id="GO:0006310">
    <property type="term" value="P:DNA recombination"/>
    <property type="evidence" value="ECO:0007669"/>
    <property type="project" value="InterPro"/>
</dbReference>
<dbReference type="AlphaFoldDB" id="A0AB40D4X1"/>
<dbReference type="Proteomes" id="UP001515500">
    <property type="component" value="Chromosome 19"/>
</dbReference>
<evidence type="ECO:0000313" key="5">
    <source>
        <dbReference type="RefSeq" id="XP_039146694.1"/>
    </source>
</evidence>
<dbReference type="RefSeq" id="XP_039146694.1">
    <property type="nucleotide sequence ID" value="XM_039290760.1"/>
</dbReference>
<dbReference type="InterPro" id="IPR012340">
    <property type="entry name" value="NA-bd_OB-fold"/>
</dbReference>
<evidence type="ECO:0000313" key="4">
    <source>
        <dbReference type="Proteomes" id="UP001515500"/>
    </source>
</evidence>
<comment type="similarity">
    <text evidence="2">Belongs to the replication factor A protein 3 family.</text>
</comment>
<accession>A0AB40D4X1</accession>
<evidence type="ECO:0000256" key="1">
    <source>
        <dbReference type="ARBA" id="ARBA00004123"/>
    </source>
</evidence>
<sequence length="141" mass="15308">MFYAENNSESDDFVKFINEKCGTSWGGEGDLISEKMDTSSPAVFANAELIKMYTGRRVRAVVQVIRNEGGVLVGKSTDGQQLTVKGSPAFPLSHFVEVIGIADGNQSIRAEISTDLGENFDAVAYDGLCQLANGKHRKLFL</sequence>
<dbReference type="CDD" id="cd04479">
    <property type="entry name" value="RPA3"/>
    <property type="match status" value="1"/>
</dbReference>
<name>A0AB40D4X1_DIOCR</name>
<dbReference type="InterPro" id="IPR013970">
    <property type="entry name" value="Rfa2"/>
</dbReference>
<dbReference type="SUPFAM" id="SSF50249">
    <property type="entry name" value="Nucleic acid-binding proteins"/>
    <property type="match status" value="1"/>
</dbReference>
<dbReference type="Pfam" id="PF08661">
    <property type="entry name" value="Rep_fac-A_3"/>
    <property type="match status" value="1"/>
</dbReference>
<dbReference type="Gene3D" id="2.40.50.140">
    <property type="entry name" value="Nucleic acid-binding proteins"/>
    <property type="match status" value="1"/>
</dbReference>
<reference evidence="5" key="1">
    <citation type="submission" date="2025-08" db="UniProtKB">
        <authorList>
            <consortium name="RefSeq"/>
        </authorList>
    </citation>
    <scope>IDENTIFICATION</scope>
</reference>
<dbReference type="GO" id="GO:0006281">
    <property type="term" value="P:DNA repair"/>
    <property type="evidence" value="ECO:0007669"/>
    <property type="project" value="InterPro"/>
</dbReference>
<dbReference type="GO" id="GO:0003677">
    <property type="term" value="F:DNA binding"/>
    <property type="evidence" value="ECO:0007669"/>
    <property type="project" value="InterPro"/>
</dbReference>
<dbReference type="PANTHER" id="PTHR47058">
    <property type="entry name" value="REPLICATION PROTEIN A 14 KDA SUBUNIT A-RELATED"/>
    <property type="match status" value="1"/>
</dbReference>
<proteinExistence type="inferred from homology"/>
<dbReference type="GO" id="GO:0031981">
    <property type="term" value="C:nuclear lumen"/>
    <property type="evidence" value="ECO:0007669"/>
    <property type="project" value="UniProtKB-ARBA"/>
</dbReference>
<dbReference type="GO" id="GO:0006260">
    <property type="term" value="P:DNA replication"/>
    <property type="evidence" value="ECO:0007669"/>
    <property type="project" value="InterPro"/>
</dbReference>
<evidence type="ECO:0000256" key="2">
    <source>
        <dbReference type="ARBA" id="ARBA00009761"/>
    </source>
</evidence>
<dbReference type="GeneID" id="120283941"/>
<evidence type="ECO:0000256" key="3">
    <source>
        <dbReference type="ARBA" id="ARBA00023242"/>
    </source>
</evidence>
<dbReference type="PANTHER" id="PTHR47058:SF3">
    <property type="entry name" value="REPLICATION PROTEIN A 14 KDA SUBUNIT A-RELATED"/>
    <property type="match status" value="1"/>
</dbReference>
<protein>
    <submittedName>
        <fullName evidence="5">Replication protein A 14 kDa subunit-like isoform X1</fullName>
    </submittedName>
</protein>
<comment type="subcellular location">
    <subcellularLocation>
        <location evidence="1">Nucleus</location>
    </subcellularLocation>
</comment>